<proteinExistence type="predicted"/>
<evidence type="ECO:0000313" key="3">
    <source>
        <dbReference type="Proteomes" id="UP000177263"/>
    </source>
</evidence>
<organism evidence="2 3">
    <name type="scientific">Candidatus Woesebacteria bacterium RIFCSPHIGHO2_01_FULL_41_10</name>
    <dbReference type="NCBI Taxonomy" id="1802500"/>
    <lineage>
        <taxon>Bacteria</taxon>
        <taxon>Candidatus Woeseibacteriota</taxon>
    </lineage>
</organism>
<dbReference type="EMBL" id="MGGM01000009">
    <property type="protein sequence ID" value="OGM29796.1"/>
    <property type="molecule type" value="Genomic_DNA"/>
</dbReference>
<feature type="transmembrane region" description="Helical" evidence="1">
    <location>
        <begin position="99"/>
        <end position="120"/>
    </location>
</feature>
<comment type="caution">
    <text evidence="2">The sequence shown here is derived from an EMBL/GenBank/DDBJ whole genome shotgun (WGS) entry which is preliminary data.</text>
</comment>
<name>A0A1F7YR25_9BACT</name>
<keyword evidence="1" id="KW-0812">Transmembrane</keyword>
<feature type="transmembrane region" description="Helical" evidence="1">
    <location>
        <begin position="7"/>
        <end position="24"/>
    </location>
</feature>
<reference evidence="2 3" key="1">
    <citation type="journal article" date="2016" name="Nat. Commun.">
        <title>Thousands of microbial genomes shed light on interconnected biogeochemical processes in an aquifer system.</title>
        <authorList>
            <person name="Anantharaman K."/>
            <person name="Brown C.T."/>
            <person name="Hug L.A."/>
            <person name="Sharon I."/>
            <person name="Castelle C.J."/>
            <person name="Probst A.J."/>
            <person name="Thomas B.C."/>
            <person name="Singh A."/>
            <person name="Wilkins M.J."/>
            <person name="Karaoz U."/>
            <person name="Brodie E.L."/>
            <person name="Williams K.H."/>
            <person name="Hubbard S.S."/>
            <person name="Banfield J.F."/>
        </authorList>
    </citation>
    <scope>NUCLEOTIDE SEQUENCE [LARGE SCALE GENOMIC DNA]</scope>
</reference>
<accession>A0A1F7YR25</accession>
<dbReference type="AlphaFoldDB" id="A0A1F7YR25"/>
<dbReference type="STRING" id="1802500.A2801_00130"/>
<evidence type="ECO:0000313" key="2">
    <source>
        <dbReference type="EMBL" id="OGM29796.1"/>
    </source>
</evidence>
<feature type="transmembrane region" description="Helical" evidence="1">
    <location>
        <begin position="71"/>
        <end position="93"/>
    </location>
</feature>
<sequence>MNVMIGLTGAFVALGMFVVGSFWVENAVYQLVLMSMLFVVLSLLVFRLTYLFGYRNSVSTNPNRDKANAGWLMFFSGILSVLDLYLIFFVNHALKLELILPRLFTLVLLFGINMLMLYFIHRSGRQGGFDYIGHNKSILRSIRTQNPIIKKAVQSTLARWT</sequence>
<dbReference type="Proteomes" id="UP000177263">
    <property type="component" value="Unassembled WGS sequence"/>
</dbReference>
<protein>
    <submittedName>
        <fullName evidence="2">Uncharacterized protein</fullName>
    </submittedName>
</protein>
<feature type="transmembrane region" description="Helical" evidence="1">
    <location>
        <begin position="30"/>
        <end position="50"/>
    </location>
</feature>
<keyword evidence="1" id="KW-0472">Membrane</keyword>
<keyword evidence="1" id="KW-1133">Transmembrane helix</keyword>
<gene>
    <name evidence="2" type="ORF">A2801_00130</name>
</gene>
<evidence type="ECO:0000256" key="1">
    <source>
        <dbReference type="SAM" id="Phobius"/>
    </source>
</evidence>